<dbReference type="GO" id="GO:0080031">
    <property type="term" value="F:methyl salicylate esterase activity"/>
    <property type="evidence" value="ECO:0007669"/>
    <property type="project" value="TreeGrafter"/>
</dbReference>
<dbReference type="AlphaFoldDB" id="A0A5J5AWX2"/>
<dbReference type="InterPro" id="IPR000073">
    <property type="entry name" value="AB_hydrolase_1"/>
</dbReference>
<dbReference type="OrthoDB" id="408373at2759"/>
<evidence type="ECO:0000313" key="4">
    <source>
        <dbReference type="Proteomes" id="UP000325577"/>
    </source>
</evidence>
<dbReference type="SUPFAM" id="SSF53474">
    <property type="entry name" value="alpha/beta-Hydrolases"/>
    <property type="match status" value="1"/>
</dbReference>
<sequence length="170" mass="18831">MEGSKQQKHFVLVHGVCHGGWCWYKLKAQLESAGHRITAPDMSASGINLKTLNEVRTLYDYTLPLMELMASLPPKEKVILVGHSLGGMNLALAMDKFPEKISVAVFLAAFMPDTAHPPSYVLEQLLERTPAEAWMDTRFSSYGSPGKPLTSIFLGPKFMSARLYQLCSAE</sequence>
<evidence type="ECO:0000259" key="2">
    <source>
        <dbReference type="Pfam" id="PF00561"/>
    </source>
</evidence>
<name>A0A5J5AWX2_9ASTE</name>
<proteinExistence type="predicted"/>
<accession>A0A5J5AWX2</accession>
<dbReference type="Proteomes" id="UP000325577">
    <property type="component" value="Linkage Group LG17"/>
</dbReference>
<dbReference type="GO" id="GO:0009694">
    <property type="term" value="P:jasmonic acid metabolic process"/>
    <property type="evidence" value="ECO:0007669"/>
    <property type="project" value="TreeGrafter"/>
</dbReference>
<keyword evidence="4" id="KW-1185">Reference proteome</keyword>
<keyword evidence="1" id="KW-0378">Hydrolase</keyword>
<protein>
    <recommendedName>
        <fullName evidence="2">AB hydrolase-1 domain-containing protein</fullName>
    </recommendedName>
</protein>
<dbReference type="GO" id="GO:0009696">
    <property type="term" value="P:salicylic acid metabolic process"/>
    <property type="evidence" value="ECO:0007669"/>
    <property type="project" value="TreeGrafter"/>
</dbReference>
<dbReference type="Pfam" id="PF00561">
    <property type="entry name" value="Abhydrolase_1"/>
    <property type="match status" value="1"/>
</dbReference>
<evidence type="ECO:0000256" key="1">
    <source>
        <dbReference type="ARBA" id="ARBA00022801"/>
    </source>
</evidence>
<gene>
    <name evidence="3" type="ORF">F0562_030618</name>
</gene>
<organism evidence="3 4">
    <name type="scientific">Nyssa sinensis</name>
    <dbReference type="NCBI Taxonomy" id="561372"/>
    <lineage>
        <taxon>Eukaryota</taxon>
        <taxon>Viridiplantae</taxon>
        <taxon>Streptophyta</taxon>
        <taxon>Embryophyta</taxon>
        <taxon>Tracheophyta</taxon>
        <taxon>Spermatophyta</taxon>
        <taxon>Magnoliopsida</taxon>
        <taxon>eudicotyledons</taxon>
        <taxon>Gunneridae</taxon>
        <taxon>Pentapetalae</taxon>
        <taxon>asterids</taxon>
        <taxon>Cornales</taxon>
        <taxon>Nyssaceae</taxon>
        <taxon>Nyssa</taxon>
    </lineage>
</organism>
<dbReference type="GO" id="GO:0080030">
    <property type="term" value="F:methyl indole-3-acetate esterase activity"/>
    <property type="evidence" value="ECO:0007669"/>
    <property type="project" value="TreeGrafter"/>
</dbReference>
<dbReference type="GO" id="GO:0080032">
    <property type="term" value="F:methyl jasmonate esterase activity"/>
    <property type="evidence" value="ECO:0007669"/>
    <property type="project" value="TreeGrafter"/>
</dbReference>
<dbReference type="PANTHER" id="PTHR10992">
    <property type="entry name" value="METHYLESTERASE FAMILY MEMBER"/>
    <property type="match status" value="1"/>
</dbReference>
<dbReference type="InterPro" id="IPR045889">
    <property type="entry name" value="MES/HNL"/>
</dbReference>
<dbReference type="Gene3D" id="3.40.50.1820">
    <property type="entry name" value="alpha/beta hydrolase"/>
    <property type="match status" value="1"/>
</dbReference>
<feature type="domain" description="AB hydrolase-1" evidence="2">
    <location>
        <begin position="9"/>
        <end position="130"/>
    </location>
</feature>
<reference evidence="3 4" key="1">
    <citation type="submission" date="2019-09" db="EMBL/GenBank/DDBJ databases">
        <title>A chromosome-level genome assembly of the Chinese tupelo Nyssa sinensis.</title>
        <authorList>
            <person name="Yang X."/>
            <person name="Kang M."/>
            <person name="Yang Y."/>
            <person name="Xiong H."/>
            <person name="Wang M."/>
            <person name="Zhang Z."/>
            <person name="Wang Z."/>
            <person name="Wu H."/>
            <person name="Ma T."/>
            <person name="Liu J."/>
            <person name="Xi Z."/>
        </authorList>
    </citation>
    <scope>NUCLEOTIDE SEQUENCE [LARGE SCALE GENOMIC DNA]</scope>
    <source>
        <strain evidence="3">J267</strain>
        <tissue evidence="3">Leaf</tissue>
    </source>
</reference>
<dbReference type="EMBL" id="CM018040">
    <property type="protein sequence ID" value="KAA8535615.1"/>
    <property type="molecule type" value="Genomic_DNA"/>
</dbReference>
<feature type="non-terminal residue" evidence="3">
    <location>
        <position position="170"/>
    </location>
</feature>
<dbReference type="PANTHER" id="PTHR10992:SF1083">
    <property type="entry name" value="METHYLESTERASE 1"/>
    <property type="match status" value="1"/>
</dbReference>
<evidence type="ECO:0000313" key="3">
    <source>
        <dbReference type="EMBL" id="KAA8535615.1"/>
    </source>
</evidence>
<dbReference type="InterPro" id="IPR029058">
    <property type="entry name" value="AB_hydrolase_fold"/>
</dbReference>